<proteinExistence type="predicted"/>
<gene>
    <name evidence="2" type="ORF">Q4Q40_23675</name>
</gene>
<sequence>MKKTEAYTSPDHHLIMPHYATIATLIALLGISGLNNAVIKHCKTGLKVIAIIYNNPDCNSRKNILSRKKFDAFFALFPSTYFNNRELISSKTVLENIEICIKTNNVANAA</sequence>
<dbReference type="EMBL" id="JAUOEL010000014">
    <property type="protein sequence ID" value="MDO5977205.1"/>
    <property type="molecule type" value="Genomic_DNA"/>
</dbReference>
<evidence type="ECO:0000313" key="3">
    <source>
        <dbReference type="Proteomes" id="UP001176806"/>
    </source>
</evidence>
<dbReference type="Proteomes" id="UP001176806">
    <property type="component" value="Unassembled WGS sequence"/>
</dbReference>
<reference evidence="2" key="1">
    <citation type="submission" date="2023-07" db="EMBL/GenBank/DDBJ databases">
        <title>Two novel species in the genus Flavivirga.</title>
        <authorList>
            <person name="Kwon K."/>
        </authorList>
    </citation>
    <scope>NUCLEOTIDE SEQUENCE</scope>
    <source>
        <strain evidence="2">KACC 14158</strain>
    </source>
</reference>
<comment type="caution">
    <text evidence="2">The sequence shown here is derived from an EMBL/GenBank/DDBJ whole genome shotgun (WGS) entry which is preliminary data.</text>
</comment>
<accession>A0ABT8WVN3</accession>
<keyword evidence="3" id="KW-1185">Reference proteome</keyword>
<keyword evidence="1" id="KW-0812">Transmembrane</keyword>
<dbReference type="RefSeq" id="WP_303304534.1">
    <property type="nucleotide sequence ID" value="NZ_BAABDA010000023.1"/>
</dbReference>
<feature type="transmembrane region" description="Helical" evidence="1">
    <location>
        <begin position="20"/>
        <end position="39"/>
    </location>
</feature>
<evidence type="ECO:0000313" key="2">
    <source>
        <dbReference type="EMBL" id="MDO5977205.1"/>
    </source>
</evidence>
<organism evidence="2 3">
    <name type="scientific">Flavivirga jejuensis</name>
    <dbReference type="NCBI Taxonomy" id="870487"/>
    <lineage>
        <taxon>Bacteria</taxon>
        <taxon>Pseudomonadati</taxon>
        <taxon>Bacteroidota</taxon>
        <taxon>Flavobacteriia</taxon>
        <taxon>Flavobacteriales</taxon>
        <taxon>Flavobacteriaceae</taxon>
        <taxon>Flavivirga</taxon>
    </lineage>
</organism>
<name>A0ABT8WVN3_9FLAO</name>
<protein>
    <submittedName>
        <fullName evidence="2">Uncharacterized protein</fullName>
    </submittedName>
</protein>
<evidence type="ECO:0000256" key="1">
    <source>
        <dbReference type="SAM" id="Phobius"/>
    </source>
</evidence>
<keyword evidence="1" id="KW-1133">Transmembrane helix</keyword>
<keyword evidence="1" id="KW-0472">Membrane</keyword>